<accession>M2TXA5</accession>
<protein>
    <recommendedName>
        <fullName evidence="4">Tetratricopeptide repeat protein</fullName>
    </recommendedName>
</protein>
<dbReference type="OrthoDB" id="7359089at2"/>
<dbReference type="PATRIC" id="fig|1212548.4.peg.257"/>
<dbReference type="AlphaFoldDB" id="M2TXA5"/>
<evidence type="ECO:0000313" key="3">
    <source>
        <dbReference type="Proteomes" id="UP000011700"/>
    </source>
</evidence>
<dbReference type="Proteomes" id="UP000011700">
    <property type="component" value="Unassembled WGS sequence"/>
</dbReference>
<dbReference type="InterPro" id="IPR011990">
    <property type="entry name" value="TPR-like_helical_dom_sf"/>
</dbReference>
<gene>
    <name evidence="2" type="ORF">B381_01330</name>
</gene>
<keyword evidence="1" id="KW-0802">TPR repeat</keyword>
<proteinExistence type="predicted"/>
<evidence type="ECO:0000256" key="1">
    <source>
        <dbReference type="PROSITE-ProRule" id="PRU00339"/>
    </source>
</evidence>
<name>M2TXA5_STUST</name>
<sequence>MGEVLLLEPDRAFFSDRTPTGLRYLLTSARNLEHPDAVEALLLEARRRWVEEPDAHIGLYKFYFRQARYAEAEAAVWEALRRAAACAGFSRNYRRLHPASADWQTRRGAERLYLFSLKALGVIRLRRGKVDDARRVLEKLQELDPSDEIGGEAFLQIARAFEEEDD</sequence>
<evidence type="ECO:0000313" key="2">
    <source>
        <dbReference type="EMBL" id="EME02021.1"/>
    </source>
</evidence>
<dbReference type="Gene3D" id="1.25.40.10">
    <property type="entry name" value="Tetratricopeptide repeat domain"/>
    <property type="match status" value="1"/>
</dbReference>
<evidence type="ECO:0008006" key="4">
    <source>
        <dbReference type="Google" id="ProtNLM"/>
    </source>
</evidence>
<dbReference type="SUPFAM" id="SSF48452">
    <property type="entry name" value="TPR-like"/>
    <property type="match status" value="1"/>
</dbReference>
<dbReference type="PROSITE" id="PS50005">
    <property type="entry name" value="TPR"/>
    <property type="match status" value="1"/>
</dbReference>
<dbReference type="EMBL" id="AOBS01000009">
    <property type="protein sequence ID" value="EME02021.1"/>
    <property type="molecule type" value="Genomic_DNA"/>
</dbReference>
<dbReference type="RefSeq" id="WP_003297979.1">
    <property type="nucleotide sequence ID" value="NZ_AOBS01000009.1"/>
</dbReference>
<dbReference type="InterPro" id="IPR019734">
    <property type="entry name" value="TPR_rpt"/>
</dbReference>
<comment type="caution">
    <text evidence="2">The sequence shown here is derived from an EMBL/GenBank/DDBJ whole genome shotgun (WGS) entry which is preliminary data.</text>
</comment>
<feature type="repeat" description="TPR" evidence="1">
    <location>
        <begin position="114"/>
        <end position="147"/>
    </location>
</feature>
<organism evidence="2 3">
    <name type="scientific">Stutzerimonas stutzeri NF13</name>
    <dbReference type="NCBI Taxonomy" id="1212548"/>
    <lineage>
        <taxon>Bacteria</taxon>
        <taxon>Pseudomonadati</taxon>
        <taxon>Pseudomonadota</taxon>
        <taxon>Gammaproteobacteria</taxon>
        <taxon>Pseudomonadales</taxon>
        <taxon>Pseudomonadaceae</taxon>
        <taxon>Stutzerimonas</taxon>
    </lineage>
</organism>
<reference evidence="2 3" key="1">
    <citation type="journal article" date="2013" name="Genome Announc.">
        <title>Draft Genome of Pseudomonas stutzeri Strain NF13, a Nitrogen Fixer Isolated from the Galapagos Rift Hydrothermal Vent.</title>
        <authorList>
            <person name="Pena A."/>
            <person name="Busquets A."/>
            <person name="Gomila M."/>
            <person name="Mayol J."/>
            <person name="Bosch R."/>
            <person name="Nogales B."/>
            <person name="Garcia-Valdes E."/>
            <person name="Bennasar A."/>
            <person name="Lalucat J."/>
        </authorList>
    </citation>
    <scope>NUCLEOTIDE SEQUENCE [LARGE SCALE GENOMIC DNA]</scope>
    <source>
        <strain evidence="2 3">NF13</strain>
    </source>
</reference>
<dbReference type="eggNOG" id="COG0457">
    <property type="taxonomic scope" value="Bacteria"/>
</dbReference>